<evidence type="ECO:0000313" key="3">
    <source>
        <dbReference type="Proteomes" id="UP000063308"/>
    </source>
</evidence>
<dbReference type="GO" id="GO:0019068">
    <property type="term" value="P:virion assembly"/>
    <property type="evidence" value="ECO:0007669"/>
    <property type="project" value="InterPro"/>
</dbReference>
<reference evidence="2 3" key="1">
    <citation type="submission" date="2014-11" db="EMBL/GenBank/DDBJ databases">
        <title>Symbiosis island explosion on the genome of extra-slow-growing strains of soybean bradyrhizobia with massive insertion sequences.</title>
        <authorList>
            <person name="Iida T."/>
            <person name="Minamisawa K."/>
        </authorList>
    </citation>
    <scope>NUCLEOTIDE SEQUENCE [LARGE SCALE GENOMIC DNA]</scope>
    <source>
        <strain evidence="2 3">NK6</strain>
    </source>
</reference>
<name>A0A0E4BQN8_9BRAD</name>
<gene>
    <name evidence="2" type="ORF">NK6_4420</name>
</gene>
<dbReference type="InterPro" id="IPR053734">
    <property type="entry name" value="Phage_Head-Tail_Connect_sf"/>
</dbReference>
<evidence type="ECO:0000313" key="2">
    <source>
        <dbReference type="EMBL" id="BAR57588.1"/>
    </source>
</evidence>
<organism evidence="2 3">
    <name type="scientific">Bradyrhizobium diazoefficiens</name>
    <dbReference type="NCBI Taxonomy" id="1355477"/>
    <lineage>
        <taxon>Bacteria</taxon>
        <taxon>Pseudomonadati</taxon>
        <taxon>Pseudomonadota</taxon>
        <taxon>Alphaproteobacteria</taxon>
        <taxon>Hyphomicrobiales</taxon>
        <taxon>Nitrobacteraceae</taxon>
        <taxon>Bradyrhizobium</taxon>
    </lineage>
</organism>
<evidence type="ECO:0000256" key="1">
    <source>
        <dbReference type="SAM" id="MobiDB-lite"/>
    </source>
</evidence>
<dbReference type="Proteomes" id="UP000063308">
    <property type="component" value="Chromosome"/>
</dbReference>
<feature type="region of interest" description="Disordered" evidence="1">
    <location>
        <begin position="95"/>
        <end position="114"/>
    </location>
</feature>
<accession>A0A0E4BQN8</accession>
<dbReference type="EMBL" id="AP014685">
    <property type="protein sequence ID" value="BAR57588.1"/>
    <property type="molecule type" value="Genomic_DNA"/>
</dbReference>
<dbReference type="InterPro" id="IPR008018">
    <property type="entry name" value="Phage_tail_attach_FII"/>
</dbReference>
<dbReference type="Gene3D" id="2.40.10.180">
    <property type="entry name" value="Phage tail proteins"/>
    <property type="match status" value="1"/>
</dbReference>
<dbReference type="RefSeq" id="WP_060909885.1">
    <property type="nucleotide sequence ID" value="NZ_CP126038.1"/>
</dbReference>
<sequence>MDFSTLVLLPGMTTFAISVTVRPEVSQPGAPDYAARGVFSSGPTDVQMQDGTIFSDQQTTLGIRLREWTVPPVNGDRITINEGVAAGTTFWVADSSGDGQGGMTLTLRKTDRPE</sequence>
<protein>
    <submittedName>
        <fullName evidence="2">Uncharacterized protein</fullName>
    </submittedName>
</protein>
<proteinExistence type="predicted"/>
<dbReference type="Pfam" id="PF05354">
    <property type="entry name" value="Phage_attach"/>
    <property type="match status" value="1"/>
</dbReference>
<dbReference type="AlphaFoldDB" id="A0A0E4BQN8"/>